<accession>A0A814ABL6</accession>
<evidence type="ECO:0000256" key="1">
    <source>
        <dbReference type="SAM" id="Coils"/>
    </source>
</evidence>
<dbReference type="EMBL" id="CAJNOM010000026">
    <property type="protein sequence ID" value="CAF0842476.1"/>
    <property type="molecule type" value="Genomic_DNA"/>
</dbReference>
<feature type="transmembrane region" description="Helical" evidence="2">
    <location>
        <begin position="3360"/>
        <end position="3383"/>
    </location>
</feature>
<keyword evidence="2" id="KW-0812">Transmembrane</keyword>
<dbReference type="EMBL" id="CAJNOI010000002">
    <property type="protein sequence ID" value="CAF0726762.1"/>
    <property type="molecule type" value="Genomic_DNA"/>
</dbReference>
<dbReference type="InterPro" id="IPR022385">
    <property type="entry name" value="Rhs_assc_core"/>
</dbReference>
<feature type="transmembrane region" description="Helical" evidence="2">
    <location>
        <begin position="3433"/>
        <end position="3454"/>
    </location>
</feature>
<keyword evidence="1" id="KW-0175">Coiled coil</keyword>
<keyword evidence="2" id="KW-0472">Membrane</keyword>
<dbReference type="Proteomes" id="UP000663877">
    <property type="component" value="Unassembled WGS sequence"/>
</dbReference>
<dbReference type="Proteomes" id="UP000663832">
    <property type="component" value="Unassembled WGS sequence"/>
</dbReference>
<dbReference type="InterPro" id="IPR050708">
    <property type="entry name" value="T6SS_VgrG/RHS"/>
</dbReference>
<keyword evidence="2" id="KW-1133">Transmembrane helix</keyword>
<evidence type="ECO:0000313" key="6">
    <source>
        <dbReference type="Proteomes" id="UP000663832"/>
    </source>
</evidence>
<organism evidence="5 6">
    <name type="scientific">Adineta steineri</name>
    <dbReference type="NCBI Taxonomy" id="433720"/>
    <lineage>
        <taxon>Eukaryota</taxon>
        <taxon>Metazoa</taxon>
        <taxon>Spiralia</taxon>
        <taxon>Gnathifera</taxon>
        <taxon>Rotifera</taxon>
        <taxon>Eurotatoria</taxon>
        <taxon>Bdelloidea</taxon>
        <taxon>Adinetida</taxon>
        <taxon>Adinetidae</taxon>
        <taxon>Adineta</taxon>
    </lineage>
</organism>
<dbReference type="EMBL" id="CAJNOM010000046">
    <property type="protein sequence ID" value="CAF0911861.1"/>
    <property type="molecule type" value="Genomic_DNA"/>
</dbReference>
<feature type="transmembrane region" description="Helical" evidence="2">
    <location>
        <begin position="3395"/>
        <end position="3413"/>
    </location>
</feature>
<dbReference type="PANTHER" id="PTHR32305">
    <property type="match status" value="1"/>
</dbReference>
<sequence>MHQTSVSQSTKNNASIASSFQQNLLFELIQADVWSNLLEKPILREPKSIWITQLTNSNSYQLALRCEDGLRIFQYSQEFSTWQQIAYSEDFCDKNGFNKACYPLQFWNMPQLSKEILICRLQSGFYFADYDSSTQTLRGLAQDFLFPDSSRWYDECNQFQWGFFYGSEMPLGLFTRHIEHGIRFYILAPNGFKKEERPILEDLSTNKHIPSIWRAKDDHFEFADITGTGTTNIICQNDKGLSIYGFEVTNQGFILKELIKTNLCNKDSGWRPGQDKLWFVRLTKSHFSNLVLLQSNGLRVYQYIEEKKCFDCLNHDTSMGEQFGWNKEHTDSLLFTDISGNGFMQMIYAGPQGLTICSFNSDTHKWESNLNQSKLNLENKYAIPFIFIPAKRSPTHTSILITKYNGKLNCLKIEKKIVQPNAAKHLSKLNLKLSSDNQEIKLIKSRLIPSQGEFIAQLKSVAFLRDTLDIKPLLSAVNTYTGKLDFTLPLLSLTTGSNGLQMRLTLRYEGINQHVSVLGVGWNLVEDYIGVAYQGNVDPLIHRYYWITSHGSMPLLRQSSQTAHIQSFRLATSYDLFLIKSLNIDNLPNIQENAVILVGPIEDNDYYAYVIQNNQWRRNNKENYLYNTLIKNIDVNNLVPVEQNGLIKITDENLKIIVKIIQNATSNENYFDMNIIYYLDKQYWEMKTSDGEKRIYGNVTTDDAIAWTVGWENWLGIGNDTKNQKRYPVRWHLKAIQGYQNDKITYNYKNIQRKVGNQSFTQSIYLESISDNYNNNNIQLIYEEKSREEYEEPILNDTYGNILLSPTFRHYLKTIKIITCVNIQTIEFKYQLQNKIRQLIALLQLEDIYQEPVLKFSYKDVNESTQLEEICLPNGEKLNFIYQSNTLEHIGRPFDSYSGQYNVNEQPQITTGSDYLILTEIDKRTLHFKIFQTNQAPLMNLLGILEVCLYRTIARQDYFGFIIKTYENTFALFLYHRDSSCTWLLEPKQYLISDFTVHSIDNVLIIVNPQQQIIIINWNNEKQLWEEKYLSRPLNVSQNSEIFLTTNQQSLIIIYDDQHLWIGYKDLNKNWQTKLLHSIPNYLLKSKQTLEKFVTTSTLYENILSCLKSQILQCHNNIICLYSWQEDNNKLKSLISIFMLDSNYNIQLDKIYTISQEESILEIFSEFQEQEFMKNDKIKFRLMYQKYNEKFRVVFEPREITKDIDEQQGKHRRVYQLNNQQITVTTQGIKGCVLYNTKTGKWFTEEAENLRSDDHSLAEYFNEILLIDINKYLPRLIVNQIICGNKKLIFDGYQFREKLIDKNIIQGNEFSFYLGNDYVLQRINKDDSFKLYRQDAKRESTGDCLYDFSVNSIENISNCYPNYIAYKQNDNRIFILPFQRKKLGIAYYLTNGNLTLWSHSQLLVIFQSNSQENKSGKLMIYSNPGRSEPYQDPIIVKTSLEIDTMQRNTGYFYHDQLAILINETVIYQKVEIIPGNDKSLHGWIEINYDSQNSQRKFFNSKGQEISASLESSNSKNNSESESLPNPKTTLFLNKTNLEIAQFHNANIHDDEGAYIGFESYEIDNVFGWNYKQQNLIKNDWSLTGEYYLRLNNKNDFIHRTFNPKNQLRSYQAACWIRGIDINSSSIDDFKAIIKTNNEDIIGVLPANLLICRGEWCYFEINIDLPEIKNNGALTPIYSNNMNSKLYFFQEDIIKIENQQNFIVNILGIATNTIIEQLLAKIHNINIRSLISSDIKIAFLQNNLSDTMKNKSDYKNIRKKYEQQQEKINQCIHQINKNINLKDNQQLDYKNLLECIKQQPNYNIYYQQLDELKIISNEIELELENYSKLEDTIKDFINTYDYFNNYPINIIDNQIIISSILNAINQLNNICFYIWKTNSNNELILLHTNQDKIKNPKQTIYLLYKGKSEQFQKLIDVTNKCLSIEKRQSLKQGHDYLLIDLIIQPTNDYSLDIDHIRFTPRDQQFYAHVFNPLTYQISSLIDGNGSIKYMFYNHQYEPFVVTDWNKYLNELYIHSREGTILPYGSKLARKQPQSQIKIKPLHGFYEDFSTTSFKERWLIDTNTNWKRIPGYLSHITNTNDGLILENEWLDEYSAGLHVYLDLQSSAKIEIKLHKHLIIIECFNTNQTNLIVNNENISSILPSNAEYLIISEENRLWLWINSQLHIDKAFNIHSNNSNHLSLNLTGNISLSQLFIFNKPAIDIVYKNILDEQLQTIQFENSQSIIISQILYDNLGRQTIVTKPTQIIVDNDKPLLAYQNDFIQNEDTVCQTGKLIGTVNKFNPKDDGYCYSEIKYADNPLNEKIATGQPGRLFAVNNIGCLKYSRDAQSNFINLLFPSKNGYSVQVTIETHGTKQIIVFDSRRNQVALYVYTNMGNNLLTTYEYNDENQVVKVLPPAYHAHRNINTLNQVIAYTQLINQWKNNEQQRNIQDKFSTRMIYDKNGQIIERISPDTKKQILIYNRENLLRFILQHDINNKPYRVIYYQYDKFGDLSSQGYSTECLNYEDLQNLANNYSELPQAIPYLQMIKNNGSVKANLRSKSVTSVINQSEGIWRESSAYLHEGKLSNKEIMLVSDNLWQIYRTDYTYYGANVSTITYPMLFKNQPLIISYSYNKQNRTVAIGTPNNLEQWTKFTYTAHGQISNEIHISNNFTTYYDYNSPGYLENIRNKYINETIYYTQGSYGQGGYFDGTIARTQFKTQWFSYCDTRLLSLTAQNFQQRLEAIGQNITLGKAEYYLQTLQNTGFLDKNRRVIKTFLPREAALYLPRECGGTFAYALAETLNEYFVQDYGHQYSYGNHMELIKAKYFIGDMNLKPIQPLSFEEKSYKINSQQSKSIWKILVDEIYIWPDNDDGIHLQGKVNTNKWIDYETLKKNLGKFSDYDHVLATILQKYISQREVLTFGKLQKIFLTWLTVDLDTQKETIDIYLETAKQIWTILSNQGYLYSLNSLCTLFTNHFYQILKDYRMFIPEIIGVLQENSSWQTGESACDVEAYMIDENGNHRHYWTGYSRYVLHYKENNNQIENIDYKSMSRDKPATSFKITHDDLGNITKAEHKGITEIIYHPTSNRPIIIKLQDGRQVSYDYDVQGERVRKHIVNSKGEKLKEILYLRDEEGRSLVEKEMNFTNAGHHEQCTGYIYGPKGLIGFIRNDEFYSVICDHEGSVRLIIKNEEVVAAYDYLPYGNLIREYGIPQVQISYRYTGQEWDEETGLYNYHARLYDPDIGRFYQIDPQGQYASLYKYAGNSPVSMVDPDGELAFIPLLMLGFAVVGGHLGGASVNNSWDIREWDLANPGTYLGIVGGALTGALAPVGLTISVAAIANFGLSVATAAAATSALGVGGMYLGMASASQTWNPLQWQWSRPMIWSSGFQGFTFGASIVGGVGNWYQYYRYLGTAGKCAFAIGCVASSTGMTYFSMASATNSWSPREWKLTSPTTVFAGLGGAFGGLMAPLGLLYTGKSITYLQTISSRIFIGCGTLIPGGTCSYLFASAANDSFTNWDMSSPKTYESIIGGFLFGISLPGLPKALSDGMKKTSKAWKRHEYYQKEHYKIDQQLANEIVDKVNAFFGEGNKKLSENGVISIATMEDGTKLFAYSGTEKYLIVDGIIDNNGAKIIRVREVLPNVGGGKVVTFEHITKKLGISKQYVLRKSGMPNEQGRNLPRAPEICAEPRTMELAFKLGYANNDIASFSAFRKEATGVVPVNACRNCQVYVPGKVYTEVIFGKAFQNPFDYMIYTAQISIQQLQKKY</sequence>
<feature type="transmembrane region" description="Helical" evidence="2">
    <location>
        <begin position="3505"/>
        <end position="3523"/>
    </location>
</feature>
<comment type="caution">
    <text evidence="5">The sequence shown here is derived from an EMBL/GenBank/DDBJ whole genome shotgun (WGS) entry which is preliminary data.</text>
</comment>
<evidence type="ECO:0000313" key="4">
    <source>
        <dbReference type="EMBL" id="CAF0842476.1"/>
    </source>
</evidence>
<evidence type="ECO:0000313" key="5">
    <source>
        <dbReference type="EMBL" id="CAF0911861.1"/>
    </source>
</evidence>
<feature type="transmembrane region" description="Helical" evidence="2">
    <location>
        <begin position="3292"/>
        <end position="3314"/>
    </location>
</feature>
<dbReference type="Gene3D" id="2.180.10.10">
    <property type="entry name" value="RHS repeat-associated core"/>
    <property type="match status" value="2"/>
</dbReference>
<reference evidence="5" key="1">
    <citation type="submission" date="2021-02" db="EMBL/GenBank/DDBJ databases">
        <authorList>
            <person name="Nowell W R."/>
        </authorList>
    </citation>
    <scope>NUCLEOTIDE SEQUENCE</scope>
</reference>
<feature type="transmembrane region" description="Helical" evidence="2">
    <location>
        <begin position="3321"/>
        <end position="3340"/>
    </location>
</feature>
<evidence type="ECO:0000313" key="3">
    <source>
        <dbReference type="EMBL" id="CAF0726762.1"/>
    </source>
</evidence>
<gene>
    <name evidence="3" type="ORF">BJG266_LOCUS821</name>
    <name evidence="5" type="ORF">QVE165_LOCUS10053</name>
    <name evidence="4" type="ORF">QVE165_LOCUS6388</name>
</gene>
<dbReference type="NCBIfam" id="TIGR03696">
    <property type="entry name" value="Rhs_assc_core"/>
    <property type="match status" value="1"/>
</dbReference>
<feature type="transmembrane region" description="Helical" evidence="2">
    <location>
        <begin position="3466"/>
        <end position="3485"/>
    </location>
</feature>
<feature type="coiled-coil region" evidence="1">
    <location>
        <begin position="1743"/>
        <end position="1773"/>
    </location>
</feature>
<keyword evidence="6" id="KW-1185">Reference proteome</keyword>
<evidence type="ECO:0000256" key="2">
    <source>
        <dbReference type="SAM" id="Phobius"/>
    </source>
</evidence>
<dbReference type="PANTHER" id="PTHR32305:SF15">
    <property type="entry name" value="PROTEIN RHSA-RELATED"/>
    <property type="match status" value="1"/>
</dbReference>
<dbReference type="OrthoDB" id="5426877at2759"/>
<name>A0A814ABL6_9BILA</name>
<protein>
    <submittedName>
        <fullName evidence="5">Uncharacterized protein</fullName>
    </submittedName>
</protein>
<proteinExistence type="predicted"/>